<evidence type="ECO:0000313" key="1">
    <source>
        <dbReference type="EnsemblMetazoa" id="XP_014255593.1"/>
    </source>
</evidence>
<name>A0A8I6TJH6_CIMLE</name>
<dbReference type="RefSeq" id="XP_014255593.1">
    <property type="nucleotide sequence ID" value="XM_014400107.1"/>
</dbReference>
<dbReference type="OrthoDB" id="6607386at2759"/>
<proteinExistence type="predicted"/>
<dbReference type="AlphaFoldDB" id="A0A8I6TJH6"/>
<dbReference type="KEGG" id="clec:106670092"/>
<organism evidence="1 2">
    <name type="scientific">Cimex lectularius</name>
    <name type="common">Bed bug</name>
    <name type="synonym">Acanthia lectularia</name>
    <dbReference type="NCBI Taxonomy" id="79782"/>
    <lineage>
        <taxon>Eukaryota</taxon>
        <taxon>Metazoa</taxon>
        <taxon>Ecdysozoa</taxon>
        <taxon>Arthropoda</taxon>
        <taxon>Hexapoda</taxon>
        <taxon>Insecta</taxon>
        <taxon>Pterygota</taxon>
        <taxon>Neoptera</taxon>
        <taxon>Paraneoptera</taxon>
        <taxon>Hemiptera</taxon>
        <taxon>Heteroptera</taxon>
        <taxon>Panheteroptera</taxon>
        <taxon>Cimicomorpha</taxon>
        <taxon>Cimicidae</taxon>
        <taxon>Cimex</taxon>
    </lineage>
</organism>
<keyword evidence="2" id="KW-1185">Reference proteome</keyword>
<dbReference type="Proteomes" id="UP000494040">
    <property type="component" value="Unassembled WGS sequence"/>
</dbReference>
<reference evidence="1" key="1">
    <citation type="submission" date="2022-01" db="UniProtKB">
        <authorList>
            <consortium name="EnsemblMetazoa"/>
        </authorList>
    </citation>
    <scope>IDENTIFICATION</scope>
</reference>
<dbReference type="GeneID" id="106670092"/>
<evidence type="ECO:0000313" key="2">
    <source>
        <dbReference type="Proteomes" id="UP000494040"/>
    </source>
</evidence>
<protein>
    <submittedName>
        <fullName evidence="1">Uncharacterized protein</fullName>
    </submittedName>
</protein>
<sequence length="238" mass="27005">MGEGLSWNHDVVRCHEATEMQRNLICKLKRLACCIDTCDRYQKATHELGEPFPPDWAVPLITYPMSRPRECDLFDAEFQPEPPPKDNILKIKGGRRINRCICGKRDGLQADCELPECTDNELCLIKPYPLCIPSGNAEMCVTPCQAERLLSYLSPPDYSSYYGSECKENEACSPKCLECNATLRDICRWNPRFLRGNSLCNYNPNPAIMAGSYNNCLSPCYTQCYPYASWCYSGYPGC</sequence>
<accession>A0A8I6TJH6</accession>
<dbReference type="EnsemblMetazoa" id="XM_014400107.1">
    <property type="protein sequence ID" value="XP_014255593.1"/>
    <property type="gene ID" value="LOC106670092"/>
</dbReference>